<dbReference type="InterPro" id="IPR036947">
    <property type="entry name" value="POLO_box_dom_sf"/>
</dbReference>
<dbReference type="GO" id="GO:0005634">
    <property type="term" value="C:nucleus"/>
    <property type="evidence" value="ECO:0007669"/>
    <property type="project" value="TreeGrafter"/>
</dbReference>
<keyword evidence="5 8" id="KW-0418">Kinase</keyword>
<feature type="region of interest" description="Disordered" evidence="9">
    <location>
        <begin position="384"/>
        <end position="407"/>
    </location>
</feature>
<dbReference type="CDD" id="cd14099">
    <property type="entry name" value="STKc_PLK"/>
    <property type="match status" value="1"/>
</dbReference>
<dbReference type="EC" id="2.7.11.21" evidence="8"/>
<evidence type="ECO:0000256" key="2">
    <source>
        <dbReference type="ARBA" id="ARBA00022679"/>
    </source>
</evidence>
<keyword evidence="6 7" id="KW-0067">ATP-binding</keyword>
<evidence type="ECO:0000313" key="12">
    <source>
        <dbReference type="EMBL" id="KAF9522790.1"/>
    </source>
</evidence>
<feature type="compositionally biased region" description="Polar residues" evidence="9">
    <location>
        <begin position="26"/>
        <end position="37"/>
    </location>
</feature>
<dbReference type="InterPro" id="IPR033701">
    <property type="entry name" value="POLO_box_1"/>
</dbReference>
<dbReference type="GO" id="GO:0005737">
    <property type="term" value="C:cytoplasm"/>
    <property type="evidence" value="ECO:0007669"/>
    <property type="project" value="TreeGrafter"/>
</dbReference>
<feature type="compositionally biased region" description="Acidic residues" evidence="9">
    <location>
        <begin position="547"/>
        <end position="557"/>
    </location>
</feature>
<name>A0A9P6E5D3_9AGAR</name>
<dbReference type="SUPFAM" id="SSF56112">
    <property type="entry name" value="Protein kinase-like (PK-like)"/>
    <property type="match status" value="1"/>
</dbReference>
<feature type="region of interest" description="Disordered" evidence="9">
    <location>
        <begin position="1"/>
        <end position="78"/>
    </location>
</feature>
<dbReference type="InterPro" id="IPR000959">
    <property type="entry name" value="POLO_box_dom"/>
</dbReference>
<protein>
    <recommendedName>
        <fullName evidence="8">Serine/threonine-protein kinase</fullName>
        <ecNumber evidence="8">2.7.11.21</ecNumber>
    </recommendedName>
</protein>
<dbReference type="SMART" id="SM00220">
    <property type="entry name" value="S_TKc"/>
    <property type="match status" value="1"/>
</dbReference>
<dbReference type="SUPFAM" id="SSF82615">
    <property type="entry name" value="Polo-box domain"/>
    <property type="match status" value="2"/>
</dbReference>
<evidence type="ECO:0000256" key="6">
    <source>
        <dbReference type="ARBA" id="ARBA00022840"/>
    </source>
</evidence>
<dbReference type="InterPro" id="IPR008271">
    <property type="entry name" value="Ser/Thr_kinase_AS"/>
</dbReference>
<dbReference type="PROSITE" id="PS50078">
    <property type="entry name" value="POLO_BOX"/>
    <property type="match status" value="2"/>
</dbReference>
<comment type="similarity">
    <text evidence="8">Belongs to the protein kinase superfamily. Ser/Thr protein kinase family. CDC5/Polo subfamily.</text>
</comment>
<dbReference type="Pfam" id="PF00069">
    <property type="entry name" value="Pkinase"/>
    <property type="match status" value="1"/>
</dbReference>
<dbReference type="EMBL" id="MU157934">
    <property type="protein sequence ID" value="KAF9522790.1"/>
    <property type="molecule type" value="Genomic_DNA"/>
</dbReference>
<dbReference type="GO" id="GO:0005816">
    <property type="term" value="C:spindle pole body"/>
    <property type="evidence" value="ECO:0007669"/>
    <property type="project" value="TreeGrafter"/>
</dbReference>
<feature type="compositionally biased region" description="Low complexity" evidence="9">
    <location>
        <begin position="1"/>
        <end position="20"/>
    </location>
</feature>
<evidence type="ECO:0000256" key="4">
    <source>
        <dbReference type="ARBA" id="ARBA00022741"/>
    </source>
</evidence>
<evidence type="ECO:0000259" key="11">
    <source>
        <dbReference type="PROSITE" id="PS50078"/>
    </source>
</evidence>
<feature type="binding site" evidence="7">
    <location>
        <position position="110"/>
    </location>
    <ligand>
        <name>ATP</name>
        <dbReference type="ChEBI" id="CHEBI:30616"/>
    </ligand>
</feature>
<evidence type="ECO:0000256" key="3">
    <source>
        <dbReference type="ARBA" id="ARBA00022737"/>
    </source>
</evidence>
<dbReference type="GO" id="GO:0000922">
    <property type="term" value="C:spindle pole"/>
    <property type="evidence" value="ECO:0007669"/>
    <property type="project" value="TreeGrafter"/>
</dbReference>
<evidence type="ECO:0000256" key="7">
    <source>
        <dbReference type="PROSITE-ProRule" id="PRU10141"/>
    </source>
</evidence>
<evidence type="ECO:0000259" key="10">
    <source>
        <dbReference type="PROSITE" id="PS50011"/>
    </source>
</evidence>
<reference evidence="12" key="1">
    <citation type="submission" date="2020-11" db="EMBL/GenBank/DDBJ databases">
        <authorList>
            <consortium name="DOE Joint Genome Institute"/>
            <person name="Ahrendt S."/>
            <person name="Riley R."/>
            <person name="Andreopoulos W."/>
            <person name="Labutti K."/>
            <person name="Pangilinan J."/>
            <person name="Ruiz-Duenas F.J."/>
            <person name="Barrasa J.M."/>
            <person name="Sanchez-Garcia M."/>
            <person name="Camarero S."/>
            <person name="Miyauchi S."/>
            <person name="Serrano A."/>
            <person name="Linde D."/>
            <person name="Babiker R."/>
            <person name="Drula E."/>
            <person name="Ayuso-Fernandez I."/>
            <person name="Pacheco R."/>
            <person name="Padilla G."/>
            <person name="Ferreira P."/>
            <person name="Barriuso J."/>
            <person name="Kellner H."/>
            <person name="Castanera R."/>
            <person name="Alfaro M."/>
            <person name="Ramirez L."/>
            <person name="Pisabarro A.G."/>
            <person name="Kuo A."/>
            <person name="Tritt A."/>
            <person name="Lipzen A."/>
            <person name="He G."/>
            <person name="Yan M."/>
            <person name="Ng V."/>
            <person name="Cullen D."/>
            <person name="Martin F."/>
            <person name="Rosso M.-N."/>
            <person name="Henrissat B."/>
            <person name="Hibbett D."/>
            <person name="Martinez A.T."/>
            <person name="Grigoriev I.V."/>
        </authorList>
    </citation>
    <scope>NUCLEOTIDE SEQUENCE</scope>
    <source>
        <strain evidence="12">CBS 506.95</strain>
    </source>
</reference>
<dbReference type="InterPro" id="IPR000719">
    <property type="entry name" value="Prot_kinase_dom"/>
</dbReference>
<feature type="compositionally biased region" description="Basic and acidic residues" evidence="9">
    <location>
        <begin position="537"/>
        <end position="546"/>
    </location>
</feature>
<comment type="caution">
    <text evidence="12">The sequence shown here is derived from an EMBL/GenBank/DDBJ whole genome shotgun (WGS) entry which is preliminary data.</text>
</comment>
<dbReference type="PANTHER" id="PTHR24345:SF0">
    <property type="entry name" value="CELL CYCLE SERINE_THREONINE-PROTEIN KINASE CDC5_MSD2"/>
    <property type="match status" value="1"/>
</dbReference>
<dbReference type="Gene3D" id="1.10.510.10">
    <property type="entry name" value="Transferase(Phosphotransferase) domain 1"/>
    <property type="match status" value="1"/>
</dbReference>
<evidence type="ECO:0000256" key="8">
    <source>
        <dbReference type="RuleBase" id="RU361162"/>
    </source>
</evidence>
<dbReference type="Gene3D" id="3.30.200.20">
    <property type="entry name" value="Phosphorylase Kinase, domain 1"/>
    <property type="match status" value="1"/>
</dbReference>
<sequence length="916" mass="102405">MYQAQQFQRIPQGIPQQQAPQRRHPLTNTAITNVNHRQQQQTPPPKPPTKAPSSPPLPRQNSKTTPPSPPKIITDKNGRVQFNRVGFLGEGGFARVYEVKDARGSRLACKVVTKDSLKTKKAKTKLYAEIKIHRSLQHPNIVRFEDCFEDSDNVYMTLELCPSGSLMDMLRRRRRFTEPEARFFMVQLIGACYYMHTHQVIHRDLKLGNLFLDANMNVKVGDFGLAALIENPGERKKTICGTPNYIAPEVLFDTANGHSFEVDTWSIGVILYTLVVGRPPFQTKDVKAIYKRIRDNEYEFPADRAISSAAQHLIQQILTPNPSERPSLHEIIEHPFFTQGTVPSYIPTSAHDGPPDFRHISRSQSEINLQRLRKYANLDVDYSQLPASQPTPEPSSSNNAPTNPLANSKNIASTVAQQEKEFQKAVQPGSPISALLSSARQPLMMANPTSGPGGNGVRESPLLRKLQAVKESPLGRRSVTRGLDGIVEEKDGKENPASTRRRPMLSSDDDPEEEELRLRKKELEAQKARIVAQMAPVKEDAEGEVERDMDDDDDDELAAPVVPLKPTVKIVKDRHGMLGDRENVAPASTKYGSLRGRSEQLPLQRGHLNKENVQLANVYVPPAPAAPVPPPKLNGFDAAAQTLCAAFDAHAAGRLYRDPHFGSTLAELPDEKVFIVSWVDYCNKYGMGYALTDGSVGVHFNDSTTLVLSPDKVHFDYISSRRQGSVYVRKGYTVQTYPEDLKSKVYLLKHFEHYIMERLYGDYEYTFEDTGREKGMEWVQKYLRMKHVIVFKLSHDVLQFNFYDHSKLILSSHGNLITHIDKHYKMTRWSLSEVLAQSLQPPRHGDPEGNKFLSKLMDKLKYCKEVLVSIRNASANGGSVANAEEPELVVGSGMAGVGLSGAQKGSLGASAKNALR</sequence>
<keyword evidence="2 8" id="KW-0808">Transferase</keyword>
<dbReference type="PROSITE" id="PS00108">
    <property type="entry name" value="PROTEIN_KINASE_ST"/>
    <property type="match status" value="1"/>
</dbReference>
<dbReference type="GO" id="GO:0000776">
    <property type="term" value="C:kinetochore"/>
    <property type="evidence" value="ECO:0007669"/>
    <property type="project" value="TreeGrafter"/>
</dbReference>
<dbReference type="CDD" id="cd13118">
    <property type="entry name" value="POLO_box_1"/>
    <property type="match status" value="1"/>
</dbReference>
<evidence type="ECO:0000313" key="13">
    <source>
        <dbReference type="Proteomes" id="UP000807306"/>
    </source>
</evidence>
<dbReference type="FunFam" id="1.10.510.10:FF:000647">
    <property type="entry name" value="Serine/threonine-protein kinase"/>
    <property type="match status" value="1"/>
</dbReference>
<dbReference type="InterPro" id="IPR017441">
    <property type="entry name" value="Protein_kinase_ATP_BS"/>
</dbReference>
<dbReference type="InterPro" id="IPR011009">
    <property type="entry name" value="Kinase-like_dom_sf"/>
</dbReference>
<evidence type="ECO:0000256" key="9">
    <source>
        <dbReference type="SAM" id="MobiDB-lite"/>
    </source>
</evidence>
<keyword evidence="3" id="KW-0677">Repeat</keyword>
<feature type="compositionally biased region" description="Pro residues" evidence="9">
    <location>
        <begin position="42"/>
        <end position="58"/>
    </location>
</feature>
<feature type="region of interest" description="Disordered" evidence="9">
    <location>
        <begin position="537"/>
        <end position="557"/>
    </location>
</feature>
<dbReference type="Gene3D" id="3.30.1120.30">
    <property type="entry name" value="POLO box domain"/>
    <property type="match status" value="2"/>
</dbReference>
<evidence type="ECO:0000256" key="1">
    <source>
        <dbReference type="ARBA" id="ARBA00022527"/>
    </source>
</evidence>
<evidence type="ECO:0000256" key="5">
    <source>
        <dbReference type="ARBA" id="ARBA00022777"/>
    </source>
</evidence>
<dbReference type="PANTHER" id="PTHR24345">
    <property type="entry name" value="SERINE/THREONINE-PROTEIN KINASE PLK"/>
    <property type="match status" value="1"/>
</dbReference>
<feature type="domain" description="Protein kinase" evidence="10">
    <location>
        <begin position="82"/>
        <end position="337"/>
    </location>
</feature>
<dbReference type="Pfam" id="PF00659">
    <property type="entry name" value="POLO_box"/>
    <property type="match status" value="2"/>
</dbReference>
<feature type="region of interest" description="Disordered" evidence="9">
    <location>
        <begin position="467"/>
        <end position="516"/>
    </location>
</feature>
<keyword evidence="13" id="KW-1185">Reference proteome</keyword>
<feature type="domain" description="POLO box" evidence="11">
    <location>
        <begin position="674"/>
        <end position="757"/>
    </location>
</feature>
<gene>
    <name evidence="12" type="ORF">CPB83DRAFT_863975</name>
</gene>
<dbReference type="InterPro" id="IPR033695">
    <property type="entry name" value="POLO_box_2"/>
</dbReference>
<dbReference type="PROSITE" id="PS50011">
    <property type="entry name" value="PROTEIN_KINASE_DOM"/>
    <property type="match status" value="1"/>
</dbReference>
<keyword evidence="1 8" id="KW-0723">Serine/threonine-protein kinase</keyword>
<dbReference type="GO" id="GO:0007052">
    <property type="term" value="P:mitotic spindle organization"/>
    <property type="evidence" value="ECO:0007669"/>
    <property type="project" value="TreeGrafter"/>
</dbReference>
<proteinExistence type="inferred from homology"/>
<accession>A0A9P6E5D3</accession>
<dbReference type="PROSITE" id="PS00107">
    <property type="entry name" value="PROTEIN_KINASE_ATP"/>
    <property type="match status" value="1"/>
</dbReference>
<keyword evidence="4 7" id="KW-0547">Nucleotide-binding</keyword>
<dbReference type="AlphaFoldDB" id="A0A9P6E5D3"/>
<dbReference type="OrthoDB" id="408964at2759"/>
<dbReference type="CDD" id="cd13117">
    <property type="entry name" value="POLO_box_2"/>
    <property type="match status" value="1"/>
</dbReference>
<dbReference type="FunFam" id="3.30.200.20:FF:000091">
    <property type="entry name" value="Serine/threonine-protein kinase PLK"/>
    <property type="match status" value="1"/>
</dbReference>
<feature type="domain" description="POLO box" evidence="11">
    <location>
        <begin position="778"/>
        <end position="872"/>
    </location>
</feature>
<dbReference type="GO" id="GO:0004674">
    <property type="term" value="F:protein serine/threonine kinase activity"/>
    <property type="evidence" value="ECO:0007669"/>
    <property type="project" value="UniProtKB-KW"/>
</dbReference>
<feature type="compositionally biased region" description="Polar residues" evidence="9">
    <location>
        <begin position="385"/>
        <end position="407"/>
    </location>
</feature>
<dbReference type="Proteomes" id="UP000807306">
    <property type="component" value="Unassembled WGS sequence"/>
</dbReference>
<comment type="catalytic activity">
    <reaction evidence="8">
        <text>L-threonyl-[protein] + ATP = O-phospho-L-threonyl-[protein] + ADP + H(+)</text>
        <dbReference type="Rhea" id="RHEA:46608"/>
        <dbReference type="Rhea" id="RHEA-COMP:11060"/>
        <dbReference type="Rhea" id="RHEA-COMP:11605"/>
        <dbReference type="ChEBI" id="CHEBI:15378"/>
        <dbReference type="ChEBI" id="CHEBI:30013"/>
        <dbReference type="ChEBI" id="CHEBI:30616"/>
        <dbReference type="ChEBI" id="CHEBI:61977"/>
        <dbReference type="ChEBI" id="CHEBI:456216"/>
        <dbReference type="EC" id="2.7.11.21"/>
    </reaction>
</comment>
<dbReference type="GO" id="GO:0005524">
    <property type="term" value="F:ATP binding"/>
    <property type="evidence" value="ECO:0007669"/>
    <property type="project" value="UniProtKB-UniRule"/>
</dbReference>
<organism evidence="12 13">
    <name type="scientific">Crepidotus variabilis</name>
    <dbReference type="NCBI Taxonomy" id="179855"/>
    <lineage>
        <taxon>Eukaryota</taxon>
        <taxon>Fungi</taxon>
        <taxon>Dikarya</taxon>
        <taxon>Basidiomycota</taxon>
        <taxon>Agaricomycotina</taxon>
        <taxon>Agaricomycetes</taxon>
        <taxon>Agaricomycetidae</taxon>
        <taxon>Agaricales</taxon>
        <taxon>Agaricineae</taxon>
        <taxon>Crepidotaceae</taxon>
        <taxon>Crepidotus</taxon>
    </lineage>
</organism>